<evidence type="ECO:0000313" key="1">
    <source>
        <dbReference type="EMBL" id="EJB02330.1"/>
    </source>
</evidence>
<protein>
    <submittedName>
        <fullName evidence="2">Uncharacterized protein</fullName>
    </submittedName>
</protein>
<accession>I9NK49</accession>
<dbReference type="AlphaFoldDB" id="I9NK49"/>
<dbReference type="EMBL" id="JH719381">
    <property type="protein sequence ID" value="EJB08319.1"/>
    <property type="molecule type" value="Genomic_DNA"/>
</dbReference>
<proteinExistence type="predicted"/>
<gene>
    <name evidence="1" type="ORF">Rleg9DRAFT_1127</name>
    <name evidence="2" type="ORF">Rleg9DRAFT_7367</name>
</gene>
<dbReference type="Proteomes" id="UP000005092">
    <property type="component" value="Unassembled WGS sequence"/>
</dbReference>
<dbReference type="HOGENOM" id="CLU_084980_0_0_5"/>
<organism evidence="2">
    <name type="scientific">Rhizobium leguminosarum bv. trifolii WSM597</name>
    <dbReference type="NCBI Taxonomy" id="754764"/>
    <lineage>
        <taxon>Bacteria</taxon>
        <taxon>Pseudomonadati</taxon>
        <taxon>Pseudomonadota</taxon>
        <taxon>Alphaproteobacteria</taxon>
        <taxon>Hyphomicrobiales</taxon>
        <taxon>Rhizobiaceae</taxon>
        <taxon>Rhizobium/Agrobacterium group</taxon>
        <taxon>Rhizobium</taxon>
    </lineage>
</organism>
<reference evidence="2" key="1">
    <citation type="submission" date="2012-02" db="EMBL/GenBank/DDBJ databases">
        <title>Improved High-Quality Draft Sequence of Rhizobium leguminosarum bv. trifolii WSM597.</title>
        <authorList>
            <consortium name="US DOE Joint Genome Institute"/>
            <person name="Lucas S."/>
            <person name="Han J."/>
            <person name="Lapidus A."/>
            <person name="Cheng J.-F."/>
            <person name="Goodwin L."/>
            <person name="Pitluck S."/>
            <person name="Peters L."/>
            <person name="Ovchinnikova G."/>
            <person name="Held B."/>
            <person name="Detter J.C."/>
            <person name="Han C."/>
            <person name="Tapia R."/>
            <person name="Land M."/>
            <person name="Hauser L."/>
            <person name="Kyrpides N."/>
            <person name="Ivanova N."/>
            <person name="Pagani I."/>
            <person name="Brau L."/>
            <person name="Yates R."/>
            <person name="O'Hara G."/>
            <person name="Rui T."/>
            <person name="Howieson J."/>
            <person name="Reeve W."/>
            <person name="Woyke T."/>
        </authorList>
    </citation>
    <scope>NUCLEOTIDE SEQUENCE [LARGE SCALE GENOMIC DNA]</scope>
    <source>
        <strain evidence="2">WSM597</strain>
    </source>
</reference>
<evidence type="ECO:0000313" key="2">
    <source>
        <dbReference type="EMBL" id="EJB08319.1"/>
    </source>
</evidence>
<dbReference type="OrthoDB" id="3034698at2"/>
<name>I9NK49_RHILT</name>
<dbReference type="EMBL" id="JH719381">
    <property type="protein sequence ID" value="EJB02330.1"/>
    <property type="molecule type" value="Genomic_DNA"/>
</dbReference>
<sequence length="260" mass="30331">MANAFLTGFYLFNRTTFDRPGTFYSSFFEFSTGFERLMKIVIILDHKIKNNLASPTDKQLRSLGHSITECYAVCRAIAAEKNLLSEEWFSDGSLEYSVLAFFSDFAQGSRYYNLNQLVQGRETDDPLKQWYKVQMAIVDAYLPLAKREAVMQLARDHCDRHKLYGWERGPSGQYELTIDVTYQLEVLRRTRGHGVWTILKILNPFYDLLDQLCDEVHQIEMSKKIDMATVPYMKEFVPFFLCDKRTAVRRKDWLSLGFGV</sequence>
<dbReference type="RefSeq" id="WP_003586009.1">
    <property type="nucleotide sequence ID" value="NZ_JH719381.1"/>
</dbReference>